<protein>
    <recommendedName>
        <fullName evidence="5">Collagen alpha-1(XVII) chain-like</fullName>
    </recommendedName>
</protein>
<feature type="compositionally biased region" description="Polar residues" evidence="1">
    <location>
        <begin position="1"/>
        <end position="12"/>
    </location>
</feature>
<keyword evidence="2" id="KW-0472">Membrane</keyword>
<sequence length="760" mass="76820">MDEFTTVKTLSSGGDDGDNSRVIIKTEAMTRQTSQGKHFNGGGGASASHGCGSASRTLMASEGGASYSKGLGAVSSVMKSGYASSSSSSLAVTSANKDRKVTTSVTEPLSDVFDESSSSDSSPQYQRKDYVSSTTASSAIRGRSQSRESEIRTRLQSASPTACWTELDDVKRLLRGKHSSSSSPTTSPSNTLPIPRKVTLETRSPSESCTTDQFGSVWSGAVSGSYGYSTNNNLPSTSLYHSGVQNNLALGSPTVNGSLSVGGSAPFYGVQNNLSNSGVALISPTALNTPTGYGVQKNVSVLSSSTVRPSSSGNDEVSDLKLLTLEKDNVAVRKESERLVMSKDTGKTFMSAAPATIGSYAEDSLKREKQQLSSSTSAERGAEASSFRAATRDKATYAEVGKDQWTLGWCSCCRWWKWLLGLLLALLLLLGLLFGLIALGEEVKRLKSRVDALESGTSTAASARSSRLSSSSSSSSSPGINIIDPLNSDYVDRSSSSITRSENRLHLGAGAKDGVNGLGADAGALQRAVHQLVRAELQSGPVRDTLKGEQGDPGPKGDPGALGQKGDAGFPGLPGPPGQIGHPGLNGPRGPKGSAGETGAEGPMGQRGREGLMGPRGEAGPPGFGAKGEKGPHGDQGRPGPSGSTGPVGPKGATGEAGLPGFPGAPGLKGFPGDAGAPGEKGDRGTSGLPGSKGDAGERGPRGPAGEPGQTGPHGPPGAQGAKGIGGEAGQMGAPGARGPPGTSGDVGPPGVPGLQGPPG</sequence>
<feature type="region of interest" description="Disordered" evidence="1">
    <location>
        <begin position="1"/>
        <end position="54"/>
    </location>
</feature>
<feature type="compositionally biased region" description="Basic and acidic residues" evidence="1">
    <location>
        <begin position="627"/>
        <end position="636"/>
    </location>
</feature>
<feature type="compositionally biased region" description="Low complexity" evidence="1">
    <location>
        <begin position="461"/>
        <end position="477"/>
    </location>
</feature>
<evidence type="ECO:0008006" key="5">
    <source>
        <dbReference type="Google" id="ProtNLM"/>
    </source>
</evidence>
<evidence type="ECO:0000313" key="3">
    <source>
        <dbReference type="Ensembl" id="ENSGWIP00000000216.1"/>
    </source>
</evidence>
<proteinExistence type="predicted"/>
<dbReference type="Pfam" id="PF01391">
    <property type="entry name" value="Collagen"/>
    <property type="match status" value="2"/>
</dbReference>
<feature type="compositionally biased region" description="Low complexity" evidence="1">
    <location>
        <begin position="638"/>
        <end position="672"/>
    </location>
</feature>
<evidence type="ECO:0000256" key="2">
    <source>
        <dbReference type="SAM" id="Phobius"/>
    </source>
</evidence>
<evidence type="ECO:0000313" key="4">
    <source>
        <dbReference type="Proteomes" id="UP000694680"/>
    </source>
</evidence>
<keyword evidence="2" id="KW-1133">Transmembrane helix</keyword>
<feature type="compositionally biased region" description="Pro residues" evidence="1">
    <location>
        <begin position="750"/>
        <end position="760"/>
    </location>
</feature>
<keyword evidence="4" id="KW-1185">Reference proteome</keyword>
<feature type="transmembrane region" description="Helical" evidence="2">
    <location>
        <begin position="415"/>
        <end position="439"/>
    </location>
</feature>
<reference evidence="3" key="3">
    <citation type="submission" date="2025-09" db="UniProtKB">
        <authorList>
            <consortium name="Ensembl"/>
        </authorList>
    </citation>
    <scope>IDENTIFICATION</scope>
</reference>
<dbReference type="PANTHER" id="PTHR24637">
    <property type="entry name" value="COLLAGEN"/>
    <property type="match status" value="1"/>
</dbReference>
<reference evidence="3" key="2">
    <citation type="submission" date="2025-08" db="UniProtKB">
        <authorList>
            <consortium name="Ensembl"/>
        </authorList>
    </citation>
    <scope>IDENTIFICATION</scope>
</reference>
<feature type="compositionally biased region" description="Low complexity" evidence="1">
    <location>
        <begin position="740"/>
        <end position="749"/>
    </location>
</feature>
<feature type="compositionally biased region" description="Low complexity" evidence="1">
    <location>
        <begin position="179"/>
        <end position="189"/>
    </location>
</feature>
<feature type="compositionally biased region" description="Gly residues" evidence="1">
    <location>
        <begin position="721"/>
        <end position="730"/>
    </location>
</feature>
<dbReference type="Ensembl" id="ENSGWIT00000000236.1">
    <property type="protein sequence ID" value="ENSGWIP00000000216.1"/>
    <property type="gene ID" value="ENSGWIG00000000131.1"/>
</dbReference>
<organism evidence="3 4">
    <name type="scientific">Gouania willdenowi</name>
    <name type="common">Blunt-snouted clingfish</name>
    <name type="synonym">Lepadogaster willdenowi</name>
    <dbReference type="NCBI Taxonomy" id="441366"/>
    <lineage>
        <taxon>Eukaryota</taxon>
        <taxon>Metazoa</taxon>
        <taxon>Chordata</taxon>
        <taxon>Craniata</taxon>
        <taxon>Vertebrata</taxon>
        <taxon>Euteleostomi</taxon>
        <taxon>Actinopterygii</taxon>
        <taxon>Neopterygii</taxon>
        <taxon>Teleostei</taxon>
        <taxon>Neoteleostei</taxon>
        <taxon>Acanthomorphata</taxon>
        <taxon>Ovalentaria</taxon>
        <taxon>Blenniimorphae</taxon>
        <taxon>Blenniiformes</taxon>
        <taxon>Gobiesocoidei</taxon>
        <taxon>Gobiesocidae</taxon>
        <taxon>Gobiesocinae</taxon>
        <taxon>Gouania</taxon>
    </lineage>
</organism>
<feature type="region of interest" description="Disordered" evidence="1">
    <location>
        <begin position="176"/>
        <end position="196"/>
    </location>
</feature>
<dbReference type="Proteomes" id="UP000694680">
    <property type="component" value="Chromosome 1"/>
</dbReference>
<feature type="region of interest" description="Disordered" evidence="1">
    <location>
        <begin position="535"/>
        <end position="760"/>
    </location>
</feature>
<feature type="compositionally biased region" description="Low complexity" evidence="1">
    <location>
        <begin position="85"/>
        <end position="95"/>
    </location>
</feature>
<evidence type="ECO:0000256" key="1">
    <source>
        <dbReference type="SAM" id="MobiDB-lite"/>
    </source>
</evidence>
<keyword evidence="2" id="KW-0812">Transmembrane</keyword>
<accession>A0A8C5CZW2</accession>
<feature type="region of interest" description="Disordered" evidence="1">
    <location>
        <begin position="461"/>
        <end position="480"/>
    </location>
</feature>
<dbReference type="InterPro" id="IPR008160">
    <property type="entry name" value="Collagen"/>
</dbReference>
<feature type="region of interest" description="Disordered" evidence="1">
    <location>
        <begin position="85"/>
        <end position="158"/>
    </location>
</feature>
<name>A0A8C5CZW2_GOUWI</name>
<dbReference type="AlphaFoldDB" id="A0A8C5CZW2"/>
<reference evidence="3" key="1">
    <citation type="submission" date="2020-06" db="EMBL/GenBank/DDBJ databases">
        <authorList>
            <consortium name="Wellcome Sanger Institute Data Sharing"/>
        </authorList>
    </citation>
    <scope>NUCLEOTIDE SEQUENCE [LARGE SCALE GENOMIC DNA]</scope>
</reference>